<evidence type="ECO:0000313" key="2">
    <source>
        <dbReference type="Proteomes" id="UP001163823"/>
    </source>
</evidence>
<dbReference type="Proteomes" id="UP001163823">
    <property type="component" value="Chromosome 1"/>
</dbReference>
<dbReference type="AlphaFoldDB" id="A0AAD7VMN3"/>
<organism evidence="1 2">
    <name type="scientific">Quillaja saponaria</name>
    <name type="common">Soap bark tree</name>
    <dbReference type="NCBI Taxonomy" id="32244"/>
    <lineage>
        <taxon>Eukaryota</taxon>
        <taxon>Viridiplantae</taxon>
        <taxon>Streptophyta</taxon>
        <taxon>Embryophyta</taxon>
        <taxon>Tracheophyta</taxon>
        <taxon>Spermatophyta</taxon>
        <taxon>Magnoliopsida</taxon>
        <taxon>eudicotyledons</taxon>
        <taxon>Gunneridae</taxon>
        <taxon>Pentapetalae</taxon>
        <taxon>rosids</taxon>
        <taxon>fabids</taxon>
        <taxon>Fabales</taxon>
        <taxon>Quillajaceae</taxon>
        <taxon>Quillaja</taxon>
    </lineage>
</organism>
<dbReference type="EMBL" id="JARAOO010000001">
    <property type="protein sequence ID" value="KAJ7981039.1"/>
    <property type="molecule type" value="Genomic_DNA"/>
</dbReference>
<accession>A0AAD7VMN3</accession>
<gene>
    <name evidence="1" type="ORF">O6P43_000365</name>
</gene>
<keyword evidence="2" id="KW-1185">Reference proteome</keyword>
<sequence length="111" mass="12381">MAKHDQKRSSNYNGKKKGGIVKLKIVVKKLQKSLLLGKESKSNSNCNYCEKCEKVCDLPNCVVPGDVKEGTLCCDCSCGWRRTQEICGSIELFDTPYIFEAIGASSREIWV</sequence>
<evidence type="ECO:0000313" key="1">
    <source>
        <dbReference type="EMBL" id="KAJ7981039.1"/>
    </source>
</evidence>
<reference evidence="1 2" key="1">
    <citation type="journal article" date="2023" name="Science">
        <title>Elucidation of the pathway for biosynthesis of saponin adjuvants from the soapbark tree.</title>
        <authorList>
            <person name="Reed J."/>
            <person name="Orme A."/>
            <person name="El-Demerdash A."/>
            <person name="Owen C."/>
            <person name="Martin L.B.B."/>
            <person name="Misra R.C."/>
            <person name="Kikuchi S."/>
            <person name="Rejzek M."/>
            <person name="Martin A.C."/>
            <person name="Harkess A."/>
            <person name="Leebens-Mack J."/>
            <person name="Louveau T."/>
            <person name="Stephenson M.J."/>
            <person name="Osbourn A."/>
        </authorList>
    </citation>
    <scope>NUCLEOTIDE SEQUENCE [LARGE SCALE GENOMIC DNA]</scope>
    <source>
        <strain evidence="1">S10</strain>
    </source>
</reference>
<dbReference type="KEGG" id="qsa:O6P43_000365"/>
<protein>
    <submittedName>
        <fullName evidence="1">Auxin responsive SAUR protein</fullName>
    </submittedName>
</protein>
<name>A0AAD7VMN3_QUISA</name>
<proteinExistence type="predicted"/>
<comment type="caution">
    <text evidence="1">The sequence shown here is derived from an EMBL/GenBank/DDBJ whole genome shotgun (WGS) entry which is preliminary data.</text>
</comment>